<evidence type="ECO:0000256" key="4">
    <source>
        <dbReference type="ARBA" id="ARBA00022833"/>
    </source>
</evidence>
<evidence type="ECO:0000256" key="5">
    <source>
        <dbReference type="ARBA" id="ARBA00023049"/>
    </source>
</evidence>
<sequence length="52" mass="5880">MTVINLSDLTIVKKGKLNYIGEWHTHPNIPPIPSPKDKRCSCSVPNFRESCN</sequence>
<proteinExistence type="predicted"/>
<evidence type="ECO:0000313" key="8">
    <source>
        <dbReference type="Proteomes" id="UP000313395"/>
    </source>
</evidence>
<keyword evidence="5" id="KW-0482">Metalloprotease</keyword>
<keyword evidence="3" id="KW-0378">Hydrolase</keyword>
<dbReference type="GO" id="GO:0046872">
    <property type="term" value="F:metal ion binding"/>
    <property type="evidence" value="ECO:0007669"/>
    <property type="project" value="UniProtKB-KW"/>
</dbReference>
<dbReference type="AlphaFoldDB" id="A0A5C5E7C3"/>
<name>A0A5C5E7C3_9LACT</name>
<dbReference type="Proteomes" id="UP000313395">
    <property type="component" value="Unassembled WGS sequence"/>
</dbReference>
<dbReference type="InterPro" id="IPR028090">
    <property type="entry name" value="JAB_dom_prok"/>
</dbReference>
<dbReference type="Pfam" id="PF14464">
    <property type="entry name" value="Prok-JAB"/>
    <property type="match status" value="1"/>
</dbReference>
<keyword evidence="8" id="KW-1185">Reference proteome</keyword>
<keyword evidence="1" id="KW-0645">Protease</keyword>
<keyword evidence="2" id="KW-0479">Metal-binding</keyword>
<dbReference type="GO" id="GO:0006508">
    <property type="term" value="P:proteolysis"/>
    <property type="evidence" value="ECO:0007669"/>
    <property type="project" value="UniProtKB-KW"/>
</dbReference>
<dbReference type="SUPFAM" id="SSF102712">
    <property type="entry name" value="JAB1/MPN domain"/>
    <property type="match status" value="1"/>
</dbReference>
<evidence type="ECO:0000256" key="1">
    <source>
        <dbReference type="ARBA" id="ARBA00022670"/>
    </source>
</evidence>
<dbReference type="Gene3D" id="3.40.140.10">
    <property type="entry name" value="Cytidine Deaminase, domain 2"/>
    <property type="match status" value="1"/>
</dbReference>
<keyword evidence="4" id="KW-0862">Zinc</keyword>
<evidence type="ECO:0000259" key="6">
    <source>
        <dbReference type="Pfam" id="PF14464"/>
    </source>
</evidence>
<evidence type="ECO:0000256" key="3">
    <source>
        <dbReference type="ARBA" id="ARBA00022801"/>
    </source>
</evidence>
<gene>
    <name evidence="7" type="ORF">FHK04_12620</name>
</gene>
<feature type="domain" description="JAB" evidence="6">
    <location>
        <begin position="14"/>
        <end position="39"/>
    </location>
</feature>
<evidence type="ECO:0000313" key="7">
    <source>
        <dbReference type="EMBL" id="TNV68162.1"/>
    </source>
</evidence>
<dbReference type="EMBL" id="VENO01000005">
    <property type="protein sequence ID" value="TNV68162.1"/>
    <property type="molecule type" value="Genomic_DNA"/>
</dbReference>
<accession>A0A5C5E7C3</accession>
<reference evidence="7 8" key="1">
    <citation type="submission" date="2019-06" db="EMBL/GenBank/DDBJ databases">
        <title>Description Trichococcus psychrophilus sp. nov., isolated from a cold spring, by genomic and phenotypic analyses.</title>
        <authorList>
            <person name="Zakharyuk A."/>
        </authorList>
    </citation>
    <scope>NUCLEOTIDE SEQUENCE [LARGE SCALE GENOMIC DNA]</scope>
    <source>
        <strain evidence="7 8">SKBG</strain>
    </source>
</reference>
<organism evidence="7 8">
    <name type="scientific">Trichococcus shcherbakoviae subsp. psychrophilus</name>
    <dbReference type="NCBI Taxonomy" id="2585775"/>
    <lineage>
        <taxon>Bacteria</taxon>
        <taxon>Bacillati</taxon>
        <taxon>Bacillota</taxon>
        <taxon>Bacilli</taxon>
        <taxon>Lactobacillales</taxon>
        <taxon>Carnobacteriaceae</taxon>
        <taxon>Trichococcus</taxon>
    </lineage>
</organism>
<dbReference type="GO" id="GO:0008237">
    <property type="term" value="F:metallopeptidase activity"/>
    <property type="evidence" value="ECO:0007669"/>
    <property type="project" value="UniProtKB-KW"/>
</dbReference>
<comment type="caution">
    <text evidence="7">The sequence shown here is derived from an EMBL/GenBank/DDBJ whole genome shotgun (WGS) entry which is preliminary data.</text>
</comment>
<protein>
    <recommendedName>
        <fullName evidence="6">JAB domain-containing protein</fullName>
    </recommendedName>
</protein>
<evidence type="ECO:0000256" key="2">
    <source>
        <dbReference type="ARBA" id="ARBA00022723"/>
    </source>
</evidence>